<reference evidence="3 4" key="1">
    <citation type="submission" date="2023-04" db="EMBL/GenBank/DDBJ databases">
        <title>Fusibacter bizertensis strain WBS, isolated from littoral bottom sediments of the Arctic seas - biochemical and genomic analysis.</title>
        <authorList>
            <person name="Brioukhanov A.L."/>
        </authorList>
    </citation>
    <scope>NUCLEOTIDE SEQUENCE [LARGE SCALE GENOMIC DNA]</scope>
    <source>
        <strain evidence="3 4">WBS</strain>
    </source>
</reference>
<dbReference type="Gene3D" id="1.10.287.1080">
    <property type="entry name" value="MazG-like"/>
    <property type="match status" value="2"/>
</dbReference>
<evidence type="ECO:0000259" key="2">
    <source>
        <dbReference type="Pfam" id="PF03819"/>
    </source>
</evidence>
<evidence type="ECO:0000259" key="1">
    <source>
        <dbReference type="Pfam" id="PF00590"/>
    </source>
</evidence>
<dbReference type="CDD" id="cd11529">
    <property type="entry name" value="NTP-PPase_MazG_Cterm"/>
    <property type="match status" value="1"/>
</dbReference>
<dbReference type="Gene3D" id="3.40.1010.10">
    <property type="entry name" value="Cobalt-precorrin-4 Transmethylase, Domain 1"/>
    <property type="match status" value="1"/>
</dbReference>
<evidence type="ECO:0000313" key="4">
    <source>
        <dbReference type="Proteomes" id="UP001158045"/>
    </source>
</evidence>
<dbReference type="InterPro" id="IPR024180">
    <property type="entry name" value="Tetrapyrrole_Mease/MazG_pred"/>
</dbReference>
<dbReference type="InterPro" id="IPR004518">
    <property type="entry name" value="MazG-like_dom"/>
</dbReference>
<feature type="domain" description="Tetrapyrrole methylase" evidence="1">
    <location>
        <begin position="4"/>
        <end position="203"/>
    </location>
</feature>
<keyword evidence="3" id="KW-0378">Hydrolase</keyword>
<dbReference type="InterPro" id="IPR048015">
    <property type="entry name" value="NTP-PPase_MazG-like_N"/>
</dbReference>
<dbReference type="Pfam" id="PF00590">
    <property type="entry name" value="TP_methylase"/>
    <property type="match status" value="1"/>
</dbReference>
<dbReference type="InterPro" id="IPR014777">
    <property type="entry name" value="4pyrrole_Mease_sub1"/>
</dbReference>
<dbReference type="EC" id="3.6.1.9" evidence="3"/>
<dbReference type="NCBIfam" id="TIGR00444">
    <property type="entry name" value="mazG"/>
    <property type="match status" value="1"/>
</dbReference>
<dbReference type="InterPro" id="IPR048011">
    <property type="entry name" value="NTP-PPase_MazG-like_C"/>
</dbReference>
<proteinExistence type="predicted"/>
<protein>
    <submittedName>
        <fullName evidence="3">Nucleoside triphosphate pyrophosphohydrolase</fullName>
        <ecNumber evidence="3">3.6.1.9</ecNumber>
    </submittedName>
</protein>
<dbReference type="GO" id="GO:0047429">
    <property type="term" value="F:nucleoside triphosphate diphosphatase activity"/>
    <property type="evidence" value="ECO:0007669"/>
    <property type="project" value="UniProtKB-EC"/>
</dbReference>
<dbReference type="PANTHER" id="PTHR30522">
    <property type="entry name" value="NUCLEOSIDE TRIPHOSPHATE PYROPHOSPHOHYDROLASE"/>
    <property type="match status" value="1"/>
</dbReference>
<keyword evidence="4" id="KW-1185">Reference proteome</keyword>
<dbReference type="InterPro" id="IPR035996">
    <property type="entry name" value="4pyrrol_Methylase_sf"/>
</dbReference>
<dbReference type="CDD" id="cd11723">
    <property type="entry name" value="YabN_N_like"/>
    <property type="match status" value="1"/>
</dbReference>
<dbReference type="InterPro" id="IPR035013">
    <property type="entry name" value="YabN_N"/>
</dbReference>
<dbReference type="PANTHER" id="PTHR30522:SF0">
    <property type="entry name" value="NUCLEOSIDE TRIPHOSPHATE PYROPHOSPHOHYDROLASE"/>
    <property type="match status" value="1"/>
</dbReference>
<dbReference type="PIRSF" id="PIRSF002845">
    <property type="entry name" value="Ttrprl_mtas_MazG"/>
    <property type="match status" value="1"/>
</dbReference>
<gene>
    <name evidence="3" type="primary">mazG</name>
    <name evidence="3" type="ORF">QE109_15885</name>
</gene>
<dbReference type="RefSeq" id="WP_281095537.1">
    <property type="nucleotide sequence ID" value="NZ_JARYZI010000014.1"/>
</dbReference>
<dbReference type="Pfam" id="PF03819">
    <property type="entry name" value="MazG"/>
    <property type="match status" value="2"/>
</dbReference>
<dbReference type="Proteomes" id="UP001158045">
    <property type="component" value="Unassembled WGS sequence"/>
</dbReference>
<evidence type="ECO:0000313" key="3">
    <source>
        <dbReference type="EMBL" id="MDH8679641.1"/>
    </source>
</evidence>
<dbReference type="InterPro" id="IPR011551">
    <property type="entry name" value="NTP_PyrPHydrolase_MazG"/>
</dbReference>
<dbReference type="SUPFAM" id="SSF101386">
    <property type="entry name" value="all-alpha NTP pyrophosphatases"/>
    <property type="match status" value="2"/>
</dbReference>
<sequence>MYNITIVGMGPGGQAYLTLEAFNQLTQANDIFLRTDRHPVVSYLVKNGMKYESFDALYDQFETFEEVYAAIADEVIKKAETSDVIYAVPGNPFVAEKSVAMIMEKTNKDIKIIHGASFIDAIVTSLHYDPVKGMVILDALTIETEIIRTNKDHLFIQVYDQMTASMLKLKLMEYWEDTHEVTVIQGAGIPDMEVIKKMPLYELDRQSELFNHLTSVFVPGGESIRHELHELEQIMVKLRAENGCPWDREQTHKSLGPYLIEEAYEVKEAIDAEDDDSLVDELGDVLLQVVFHATIASENGYFEMSDIINTICEKMVRRHPHVFSDVRVNNSEEVLINWQEIKNKEKSNETVVDSMISISKSLPALLRAQKVQKRASDVGFDWNTAKDALAKIDEEVSEVKEAFEKEDFDGIAEELGDLLLIITNVARLMKIDAEQCLVDATEKFIKRFSYIEEELLKTGARPSSLLLERMEALWVQSKKWDNL</sequence>
<dbReference type="EMBL" id="JARYZI010000014">
    <property type="protein sequence ID" value="MDH8679641.1"/>
    <property type="molecule type" value="Genomic_DNA"/>
</dbReference>
<feature type="domain" description="NTP pyrophosphohydrolase MazG-like" evidence="2">
    <location>
        <begin position="250"/>
        <end position="323"/>
    </location>
</feature>
<accession>A0ABT6NGS7</accession>
<dbReference type="NCBIfam" id="NF007113">
    <property type="entry name" value="PRK09562.1"/>
    <property type="match status" value="1"/>
</dbReference>
<feature type="domain" description="NTP pyrophosphohydrolase MazG-like" evidence="2">
    <location>
        <begin position="386"/>
        <end position="447"/>
    </location>
</feature>
<dbReference type="SUPFAM" id="SSF53790">
    <property type="entry name" value="Tetrapyrrole methylase"/>
    <property type="match status" value="1"/>
</dbReference>
<comment type="caution">
    <text evidence="3">The sequence shown here is derived from an EMBL/GenBank/DDBJ whole genome shotgun (WGS) entry which is preliminary data.</text>
</comment>
<dbReference type="InterPro" id="IPR000878">
    <property type="entry name" value="4pyrrol_Mease"/>
</dbReference>
<dbReference type="CDD" id="cd11528">
    <property type="entry name" value="NTP-PPase_MazG_Nterm"/>
    <property type="match status" value="1"/>
</dbReference>
<organism evidence="3 4">
    <name type="scientific">Fusibacter bizertensis</name>
    <dbReference type="NCBI Taxonomy" id="1488331"/>
    <lineage>
        <taxon>Bacteria</taxon>
        <taxon>Bacillati</taxon>
        <taxon>Bacillota</taxon>
        <taxon>Clostridia</taxon>
        <taxon>Eubacteriales</taxon>
        <taxon>Eubacteriales Family XII. Incertae Sedis</taxon>
        <taxon>Fusibacter</taxon>
    </lineage>
</organism>
<name>A0ABT6NGS7_9FIRM</name>